<gene>
    <name evidence="2" type="ORF">RIMI_LOCUS17476508</name>
</gene>
<reference evidence="2" key="1">
    <citation type="submission" date="2023-07" db="EMBL/GenBank/DDBJ databases">
        <authorList>
            <person name="Stuckert A."/>
        </authorList>
    </citation>
    <scope>NUCLEOTIDE SEQUENCE</scope>
</reference>
<organism evidence="2 3">
    <name type="scientific">Ranitomeya imitator</name>
    <name type="common">mimic poison frog</name>
    <dbReference type="NCBI Taxonomy" id="111125"/>
    <lineage>
        <taxon>Eukaryota</taxon>
        <taxon>Metazoa</taxon>
        <taxon>Chordata</taxon>
        <taxon>Craniata</taxon>
        <taxon>Vertebrata</taxon>
        <taxon>Euteleostomi</taxon>
        <taxon>Amphibia</taxon>
        <taxon>Batrachia</taxon>
        <taxon>Anura</taxon>
        <taxon>Neobatrachia</taxon>
        <taxon>Hyloidea</taxon>
        <taxon>Dendrobatidae</taxon>
        <taxon>Dendrobatinae</taxon>
        <taxon>Ranitomeya</taxon>
    </lineage>
</organism>
<proteinExistence type="predicted"/>
<name>A0ABN9M7A0_9NEOB</name>
<evidence type="ECO:0000256" key="1">
    <source>
        <dbReference type="SAM" id="MobiDB-lite"/>
    </source>
</evidence>
<sequence length="569" mass="63118">MLSEMRNIIREEVQNSLASMSQREVYSPGPARKRPRKDPEQEVQDGSSEAESEYRGSDQEEGELPVEEQEGKRYYFPVEETEELVQAVRRTMQVKEDPQPRSRQDQMFGGLTYQERTVFPEEEDVLQCAVRMDSWKPNYRTRMQPCGHFGSGDCREKTLSTRTLLTSEDGDEACASEASVRLADSGNESPRRTRLATVKVEAENVDPEASSNGGRTSLLRLTELEVKPDTPIIPSVRSRIQMMEGTSRTDGAQGVREESLSYIEGEKSVSGMLDPAAEEAAEPLAGLSPCDWALEERVLAVTHSTLRSSHEEVEPPSTETASRLRQERQEELAMLCTVIDRSNPWRAASMRRPQKRTLDPASQDLSGGKRRRRVRVGRGSVKMGPVLDSDSSGSECVELSLEGNDGSGELSDDRYVSSLEVRLRRSCDSDSLTPEDPPSFICEAADSGSPAGGPLLLSIGSLRPEESSNGMANFLDTLATGISIFGADSHVLYHRRYVVIHSNYPILQALRPPNISSWTVNDSVDSSTFMVFRTACSRVSVSSEENKYLFRSPERNIEEVSPSPESGSE</sequence>
<dbReference type="EMBL" id="CAUEEQ010051089">
    <property type="protein sequence ID" value="CAJ0960854.1"/>
    <property type="molecule type" value="Genomic_DNA"/>
</dbReference>
<accession>A0ABN9M7A0</accession>
<feature type="compositionally biased region" description="Polar residues" evidence="1">
    <location>
        <begin position="14"/>
        <end position="24"/>
    </location>
</feature>
<keyword evidence="3" id="KW-1185">Reference proteome</keyword>
<feature type="region of interest" description="Disordered" evidence="1">
    <location>
        <begin position="305"/>
        <end position="325"/>
    </location>
</feature>
<evidence type="ECO:0000313" key="3">
    <source>
        <dbReference type="Proteomes" id="UP001176940"/>
    </source>
</evidence>
<evidence type="ECO:0000313" key="2">
    <source>
        <dbReference type="EMBL" id="CAJ0960854.1"/>
    </source>
</evidence>
<feature type="region of interest" description="Disordered" evidence="1">
    <location>
        <begin position="1"/>
        <end position="77"/>
    </location>
</feature>
<dbReference type="Proteomes" id="UP001176940">
    <property type="component" value="Unassembled WGS sequence"/>
</dbReference>
<feature type="compositionally biased region" description="Acidic residues" evidence="1">
    <location>
        <begin position="59"/>
        <end position="68"/>
    </location>
</feature>
<protein>
    <submittedName>
        <fullName evidence="2">Uncharacterized protein</fullName>
    </submittedName>
</protein>
<feature type="region of interest" description="Disordered" evidence="1">
    <location>
        <begin position="346"/>
        <end position="412"/>
    </location>
</feature>
<comment type="caution">
    <text evidence="2">The sequence shown here is derived from an EMBL/GenBank/DDBJ whole genome shotgun (WGS) entry which is preliminary data.</text>
</comment>